<sequence length="97" mass="10598">MYLAHTELTSLPNAIQMTLPCSGAQCESNGTFFVANIWVAGWLGGQRSLYLVLPLLIKKGPPPLPRVGVEGRNASEFTISEEYEIVVPLDAELAMQH</sequence>
<organism evidence="1 2">
    <name type="scientific">Coprinellus micaceus</name>
    <name type="common">Glistening ink-cap mushroom</name>
    <name type="synonym">Coprinus micaceus</name>
    <dbReference type="NCBI Taxonomy" id="71717"/>
    <lineage>
        <taxon>Eukaryota</taxon>
        <taxon>Fungi</taxon>
        <taxon>Dikarya</taxon>
        <taxon>Basidiomycota</taxon>
        <taxon>Agaricomycotina</taxon>
        <taxon>Agaricomycetes</taxon>
        <taxon>Agaricomycetidae</taxon>
        <taxon>Agaricales</taxon>
        <taxon>Agaricineae</taxon>
        <taxon>Psathyrellaceae</taxon>
        <taxon>Coprinellus</taxon>
    </lineage>
</organism>
<dbReference type="EMBL" id="QPFP01000487">
    <property type="protein sequence ID" value="TEB09861.1"/>
    <property type="molecule type" value="Genomic_DNA"/>
</dbReference>
<evidence type="ECO:0000313" key="2">
    <source>
        <dbReference type="Proteomes" id="UP000298030"/>
    </source>
</evidence>
<protein>
    <submittedName>
        <fullName evidence="1">Uncharacterized protein</fullName>
    </submittedName>
</protein>
<proteinExistence type="predicted"/>
<keyword evidence="2" id="KW-1185">Reference proteome</keyword>
<dbReference type="AlphaFoldDB" id="A0A4Y7RM15"/>
<name>A0A4Y7RM15_COPMI</name>
<comment type="caution">
    <text evidence="1">The sequence shown here is derived from an EMBL/GenBank/DDBJ whole genome shotgun (WGS) entry which is preliminary data.</text>
</comment>
<dbReference type="Proteomes" id="UP000298030">
    <property type="component" value="Unassembled WGS sequence"/>
</dbReference>
<evidence type="ECO:0000313" key="1">
    <source>
        <dbReference type="EMBL" id="TEB09861.1"/>
    </source>
</evidence>
<reference evidence="1 2" key="1">
    <citation type="journal article" date="2019" name="Nat. Ecol. Evol.">
        <title>Megaphylogeny resolves global patterns of mushroom evolution.</title>
        <authorList>
            <person name="Varga T."/>
            <person name="Krizsan K."/>
            <person name="Foldi C."/>
            <person name="Dima B."/>
            <person name="Sanchez-Garcia M."/>
            <person name="Sanchez-Ramirez S."/>
            <person name="Szollosi G.J."/>
            <person name="Szarkandi J.G."/>
            <person name="Papp V."/>
            <person name="Albert L."/>
            <person name="Andreopoulos W."/>
            <person name="Angelini C."/>
            <person name="Antonin V."/>
            <person name="Barry K.W."/>
            <person name="Bougher N.L."/>
            <person name="Buchanan P."/>
            <person name="Buyck B."/>
            <person name="Bense V."/>
            <person name="Catcheside P."/>
            <person name="Chovatia M."/>
            <person name="Cooper J."/>
            <person name="Damon W."/>
            <person name="Desjardin D."/>
            <person name="Finy P."/>
            <person name="Geml J."/>
            <person name="Haridas S."/>
            <person name="Hughes K."/>
            <person name="Justo A."/>
            <person name="Karasinski D."/>
            <person name="Kautmanova I."/>
            <person name="Kiss B."/>
            <person name="Kocsube S."/>
            <person name="Kotiranta H."/>
            <person name="LaButti K.M."/>
            <person name="Lechner B.E."/>
            <person name="Liimatainen K."/>
            <person name="Lipzen A."/>
            <person name="Lukacs Z."/>
            <person name="Mihaltcheva S."/>
            <person name="Morgado L.N."/>
            <person name="Niskanen T."/>
            <person name="Noordeloos M.E."/>
            <person name="Ohm R.A."/>
            <person name="Ortiz-Santana B."/>
            <person name="Ovrebo C."/>
            <person name="Racz N."/>
            <person name="Riley R."/>
            <person name="Savchenko A."/>
            <person name="Shiryaev A."/>
            <person name="Soop K."/>
            <person name="Spirin V."/>
            <person name="Szebenyi C."/>
            <person name="Tomsovsky M."/>
            <person name="Tulloss R.E."/>
            <person name="Uehling J."/>
            <person name="Grigoriev I.V."/>
            <person name="Vagvolgyi C."/>
            <person name="Papp T."/>
            <person name="Martin F.M."/>
            <person name="Miettinen O."/>
            <person name="Hibbett D.S."/>
            <person name="Nagy L.G."/>
        </authorList>
    </citation>
    <scope>NUCLEOTIDE SEQUENCE [LARGE SCALE GENOMIC DNA]</scope>
    <source>
        <strain evidence="1 2">FP101781</strain>
    </source>
</reference>
<gene>
    <name evidence="1" type="ORF">FA13DRAFT_1047813</name>
</gene>
<accession>A0A4Y7RM15</accession>